<reference evidence="1 2" key="1">
    <citation type="journal article" date="2013" name="ISME J.">
        <title>A metabolic model for members of the genus Tetrasphaera involved in enhanced biological phosphorus removal.</title>
        <authorList>
            <person name="Kristiansen R."/>
            <person name="Nguyen H.T.T."/>
            <person name="Saunders A.M."/>
            <person name="Nielsen J.L."/>
            <person name="Wimmer R."/>
            <person name="Le V.Q."/>
            <person name="McIlroy S.J."/>
            <person name="Petrovski S."/>
            <person name="Seviour R.J."/>
            <person name="Calteau A."/>
            <person name="Nielsen K.L."/>
            <person name="Nielsen P.H."/>
        </authorList>
    </citation>
    <scope>NUCLEOTIDE SEQUENCE [LARGE SCALE GENOMIC DNA]</scope>
    <source>
        <strain evidence="1 2">Ben110</strain>
    </source>
</reference>
<dbReference type="EMBL" id="CAJA01000426">
    <property type="protein sequence ID" value="CCH74815.1"/>
    <property type="molecule type" value="Genomic_DNA"/>
</dbReference>
<dbReference type="Proteomes" id="UP000035763">
    <property type="component" value="Unassembled WGS sequence"/>
</dbReference>
<dbReference type="SUPFAM" id="SSF56112">
    <property type="entry name" value="Protein kinase-like (PK-like)"/>
    <property type="match status" value="1"/>
</dbReference>
<keyword evidence="1" id="KW-0808">Transferase</keyword>
<dbReference type="STRING" id="1193182.BN11_4820014"/>
<dbReference type="OrthoDB" id="21342at2"/>
<dbReference type="AlphaFoldDB" id="W6K1C5"/>
<dbReference type="RefSeq" id="WP_053084197.1">
    <property type="nucleotide sequence ID" value="NZ_HG764815.1"/>
</dbReference>
<evidence type="ECO:0000313" key="1">
    <source>
        <dbReference type="EMBL" id="CCH74815.1"/>
    </source>
</evidence>
<dbReference type="InterPro" id="IPR011009">
    <property type="entry name" value="Kinase-like_dom_sf"/>
</dbReference>
<name>W6K1C5_9MICO</name>
<gene>
    <name evidence="1" type="ORF">BN11_4820014</name>
</gene>
<organism evidence="1 2">
    <name type="scientific">Nostocoides australiense Ben110</name>
    <dbReference type="NCBI Taxonomy" id="1193182"/>
    <lineage>
        <taxon>Bacteria</taxon>
        <taxon>Bacillati</taxon>
        <taxon>Actinomycetota</taxon>
        <taxon>Actinomycetes</taxon>
        <taxon>Micrococcales</taxon>
        <taxon>Intrasporangiaceae</taxon>
        <taxon>Nostocoides</taxon>
    </lineage>
</organism>
<proteinExistence type="predicted"/>
<comment type="caution">
    <text evidence="1">The sequence shown here is derived from an EMBL/GenBank/DDBJ whole genome shotgun (WGS) entry which is preliminary data.</text>
</comment>
<sequence>MGDALDRLTGEQRRLVNEWMPDVEVIADHSWKTTGTTVLEVRCRTGHLVVKAGDAADGHIERELRAHRDWLAVWSEYGRGPTLIHGAPSAKLVVTRFVPGLLVEGSHAQQDPDTFRQAGELLAGFHGQCSRFDPDWHDLFRDRVQRGLAGGAGANSWNEPPFLQD</sequence>
<evidence type="ECO:0000313" key="2">
    <source>
        <dbReference type="Proteomes" id="UP000035763"/>
    </source>
</evidence>
<keyword evidence="2" id="KW-1185">Reference proteome</keyword>
<dbReference type="GO" id="GO:0016740">
    <property type="term" value="F:transferase activity"/>
    <property type="evidence" value="ECO:0007669"/>
    <property type="project" value="UniProtKB-KW"/>
</dbReference>
<accession>W6K1C5</accession>
<protein>
    <submittedName>
        <fullName evidence="1">Aminoglycoside phosphotransferase</fullName>
    </submittedName>
</protein>